<dbReference type="AlphaFoldDB" id="A0A2P4Z709"/>
<evidence type="ECO:0000256" key="6">
    <source>
        <dbReference type="ARBA" id="ARBA00023136"/>
    </source>
</evidence>
<keyword evidence="4" id="KW-0256">Endoplasmic reticulum</keyword>
<sequence>MAEVGVPKNTQAQTLEAATNPTLNRLYNSKTFRIRGVPLAWDLKQLQGFLQTFTGDTKPRVSSLALEVNKRSQTATVTFMKASQQLQDRKIWHILVSSDLDQIEDDSIHLDDGFAGITTLYRPPPDEHIIDIIAISGIGDHAFGSFKERGGNYMWLRDALPRDIPTARIMIYGYNSTIANSTSMQNLEDFATSFRDSLLPLIRSDSIRPIIFIDHSLGGLIVKQVRK</sequence>
<dbReference type="EMBL" id="JPDN02000086">
    <property type="protein sequence ID" value="PON20071.1"/>
    <property type="molecule type" value="Genomic_DNA"/>
</dbReference>
<name>A0A2P4Z709_9HYPO</name>
<evidence type="ECO:0000256" key="3">
    <source>
        <dbReference type="ARBA" id="ARBA00004370"/>
    </source>
</evidence>
<dbReference type="InterPro" id="IPR052374">
    <property type="entry name" value="SERAC1"/>
</dbReference>
<evidence type="ECO:0000256" key="4">
    <source>
        <dbReference type="ARBA" id="ARBA00022824"/>
    </source>
</evidence>
<keyword evidence="6" id="KW-0472">Membrane</keyword>
<evidence type="ECO:0008006" key="9">
    <source>
        <dbReference type="Google" id="ProtNLM"/>
    </source>
</evidence>
<dbReference type="PANTHER" id="PTHR48182">
    <property type="entry name" value="PROTEIN SERAC1"/>
    <property type="match status" value="1"/>
</dbReference>
<dbReference type="PANTHER" id="PTHR48182:SF2">
    <property type="entry name" value="PROTEIN SERAC1"/>
    <property type="match status" value="1"/>
</dbReference>
<evidence type="ECO:0000256" key="1">
    <source>
        <dbReference type="ARBA" id="ARBA00004173"/>
    </source>
</evidence>
<dbReference type="GO" id="GO:0005739">
    <property type="term" value="C:mitochondrion"/>
    <property type="evidence" value="ECO:0007669"/>
    <property type="project" value="UniProtKB-SubCell"/>
</dbReference>
<dbReference type="GO" id="GO:0016020">
    <property type="term" value="C:membrane"/>
    <property type="evidence" value="ECO:0007669"/>
    <property type="project" value="UniProtKB-SubCell"/>
</dbReference>
<evidence type="ECO:0000313" key="7">
    <source>
        <dbReference type="EMBL" id="PON20071.1"/>
    </source>
</evidence>
<comment type="caution">
    <text evidence="7">The sequence shown here is derived from an EMBL/GenBank/DDBJ whole genome shotgun (WGS) entry which is preliminary data.</text>
</comment>
<dbReference type="GeneID" id="29983942"/>
<proteinExistence type="predicted"/>
<evidence type="ECO:0000313" key="8">
    <source>
        <dbReference type="Proteomes" id="UP000054821"/>
    </source>
</evidence>
<dbReference type="Proteomes" id="UP000054821">
    <property type="component" value="Unassembled WGS sequence"/>
</dbReference>
<gene>
    <name evidence="7" type="ORF">TGAM01_v211052</name>
</gene>
<dbReference type="RefSeq" id="XP_018662910.1">
    <property type="nucleotide sequence ID" value="XM_018803859.1"/>
</dbReference>
<reference evidence="7 8" key="1">
    <citation type="journal article" date="2016" name="Genome Announc.">
        <title>Draft Whole-Genome Sequence of Trichoderma gamsii T6085, a Promising Biocontrol Agent of Fusarium Head Blight on Wheat.</title>
        <authorList>
            <person name="Baroncelli R."/>
            <person name="Zapparata A."/>
            <person name="Piaggeschi G."/>
            <person name="Sarrocco S."/>
            <person name="Vannacci G."/>
        </authorList>
    </citation>
    <scope>NUCLEOTIDE SEQUENCE [LARGE SCALE GENOMIC DNA]</scope>
    <source>
        <strain evidence="7 8">T6085</strain>
    </source>
</reference>
<keyword evidence="5" id="KW-0496">Mitochondrion</keyword>
<organism evidence="7 8">
    <name type="scientific">Trichoderma gamsii</name>
    <dbReference type="NCBI Taxonomy" id="398673"/>
    <lineage>
        <taxon>Eukaryota</taxon>
        <taxon>Fungi</taxon>
        <taxon>Dikarya</taxon>
        <taxon>Ascomycota</taxon>
        <taxon>Pezizomycotina</taxon>
        <taxon>Sordariomycetes</taxon>
        <taxon>Hypocreomycetidae</taxon>
        <taxon>Hypocreales</taxon>
        <taxon>Hypocreaceae</taxon>
        <taxon>Trichoderma</taxon>
    </lineage>
</organism>
<comment type="subcellular location">
    <subcellularLocation>
        <location evidence="2">Endoplasmic reticulum</location>
    </subcellularLocation>
    <subcellularLocation>
        <location evidence="3">Membrane</location>
    </subcellularLocation>
    <subcellularLocation>
        <location evidence="1">Mitochondrion</location>
    </subcellularLocation>
</comment>
<keyword evidence="8" id="KW-1185">Reference proteome</keyword>
<evidence type="ECO:0000256" key="2">
    <source>
        <dbReference type="ARBA" id="ARBA00004240"/>
    </source>
</evidence>
<accession>A0A2P4Z709</accession>
<evidence type="ECO:0000256" key="5">
    <source>
        <dbReference type="ARBA" id="ARBA00023128"/>
    </source>
</evidence>
<protein>
    <recommendedName>
        <fullName evidence="9">DUF676 domain-containing protein</fullName>
    </recommendedName>
</protein>
<dbReference type="GO" id="GO:0005783">
    <property type="term" value="C:endoplasmic reticulum"/>
    <property type="evidence" value="ECO:0007669"/>
    <property type="project" value="UniProtKB-SubCell"/>
</dbReference>